<gene>
    <name evidence="1" type="ORF">PsorP6_004647</name>
</gene>
<evidence type="ECO:0000313" key="2">
    <source>
        <dbReference type="Proteomes" id="UP001163321"/>
    </source>
</evidence>
<dbReference type="Proteomes" id="UP001163321">
    <property type="component" value="Chromosome 8"/>
</dbReference>
<dbReference type="EMBL" id="CM047587">
    <property type="protein sequence ID" value="KAI9907964.1"/>
    <property type="molecule type" value="Genomic_DNA"/>
</dbReference>
<sequence>MPKRKANWWPPSILSDPDVLSVDDEGRYVLCKICHVHYAVHGGKKPKPVIMNSNFRTRAWDVHKERTNSHRLQKQQERLQHNKQDEFTETAKKKEQQPATERMSKLPRQVQHSAADQAQSQAETQSMCRLASQTLSLSQASPLQTSISTTLEQTSQASIRPHSETQVLQHKDQQQQQERQGLEEKTKEAEHNRLQATSHVEKSTDATLQTATQTNTIGMHHGRLTTSSSKRPTPSMPVTAPMPKRRAYRIGLSGSRQLVAESTSHPYGRHSLIGQGNAVHARKLPTSEHALTMKEQADSSARWRHMHDDVSRALSPTPRRRQQEPASYTTGELRAAKTLAQTETGDLGGNNSERVAKKLRSLNAEYHASNMRYTDAYNMRLTDVLDRRNPTYKEYWGTLRNVYTSSGTAGGGTNTSVPYRKSYYHDNPSVMSTQECKDTEADSTTPDESGSSEDAFKPTVVVHDASLINAIERLTDVTSRKIAILHEKEASDTREALAGLTSVMTDLRVQHGHALERMIELQEKHLKVLESILDFELRKEAAHNARNNTEYIKSISWGSSGSATGSSGGGGLSSQSPEAGQENN</sequence>
<accession>A0ACC0VNE4</accession>
<evidence type="ECO:0000313" key="1">
    <source>
        <dbReference type="EMBL" id="KAI9907964.1"/>
    </source>
</evidence>
<keyword evidence="2" id="KW-1185">Reference proteome</keyword>
<protein>
    <submittedName>
        <fullName evidence="1">Uncharacterized protein</fullName>
    </submittedName>
</protein>
<comment type="caution">
    <text evidence="1">The sequence shown here is derived from an EMBL/GenBank/DDBJ whole genome shotgun (WGS) entry which is preliminary data.</text>
</comment>
<reference evidence="1 2" key="1">
    <citation type="journal article" date="2022" name="bioRxiv">
        <title>The genome of the oomycete Peronosclerospora sorghi, a cosmopolitan pathogen of maize and sorghum, is inflated with dispersed pseudogenes.</title>
        <authorList>
            <person name="Fletcher K."/>
            <person name="Martin F."/>
            <person name="Isakeit T."/>
            <person name="Cavanaugh K."/>
            <person name="Magill C."/>
            <person name="Michelmore R."/>
        </authorList>
    </citation>
    <scope>NUCLEOTIDE SEQUENCE [LARGE SCALE GENOMIC DNA]</scope>
    <source>
        <strain evidence="1">P6</strain>
    </source>
</reference>
<name>A0ACC0VNE4_9STRA</name>
<proteinExistence type="predicted"/>
<organism evidence="1 2">
    <name type="scientific">Peronosclerospora sorghi</name>
    <dbReference type="NCBI Taxonomy" id="230839"/>
    <lineage>
        <taxon>Eukaryota</taxon>
        <taxon>Sar</taxon>
        <taxon>Stramenopiles</taxon>
        <taxon>Oomycota</taxon>
        <taxon>Peronosporomycetes</taxon>
        <taxon>Peronosporales</taxon>
        <taxon>Peronosporaceae</taxon>
        <taxon>Peronosclerospora</taxon>
    </lineage>
</organism>